<keyword evidence="2" id="KW-0677">Repeat</keyword>
<feature type="compositionally biased region" description="Gly residues" evidence="7">
    <location>
        <begin position="10"/>
        <end position="20"/>
    </location>
</feature>
<keyword evidence="4 5" id="KW-0862">Zinc</keyword>
<reference evidence="10" key="2">
    <citation type="journal article" date="2007" name="PLoS Biol.">
        <title>Survey sequencing and comparative analysis of the elephant shark (Callorhinchus milii) genome.</title>
        <authorList>
            <person name="Venkatesh B."/>
            <person name="Kirkness E.F."/>
            <person name="Loh Y.H."/>
            <person name="Halpern A.L."/>
            <person name="Lee A.P."/>
            <person name="Johnson J."/>
            <person name="Dandona N."/>
            <person name="Viswanathan L.D."/>
            <person name="Tay A."/>
            <person name="Venter J.C."/>
            <person name="Strausberg R.L."/>
            <person name="Brenner S."/>
        </authorList>
    </citation>
    <scope>NUCLEOTIDE SEQUENCE [LARGE SCALE GENOMIC DNA]</scope>
</reference>
<gene>
    <name evidence="9" type="primary">LOC103189151</name>
</gene>
<keyword evidence="3 5" id="KW-0863">Zinc-finger</keyword>
<dbReference type="InParanoid" id="A0A4W3IBH1"/>
<accession>A0A4W3IBH1</accession>
<dbReference type="Proteomes" id="UP000314986">
    <property type="component" value="Unassembled WGS sequence"/>
</dbReference>
<evidence type="ECO:0000256" key="4">
    <source>
        <dbReference type="ARBA" id="ARBA00022833"/>
    </source>
</evidence>
<dbReference type="RefSeq" id="XP_042198948.1">
    <property type="nucleotide sequence ID" value="XM_042343014.1"/>
</dbReference>
<dbReference type="OMA" id="AYNHSIV"/>
<dbReference type="PANTHER" id="PTHR12675">
    <property type="entry name" value="MUSCLEBLIND-LIKE PROTEIN"/>
    <property type="match status" value="1"/>
</dbReference>
<protein>
    <submittedName>
        <fullName evidence="9">Zinc finger CCCH-type containing 10</fullName>
    </submittedName>
</protein>
<reference evidence="10" key="1">
    <citation type="journal article" date="2006" name="Science">
        <title>Ancient noncoding elements conserved in the human genome.</title>
        <authorList>
            <person name="Venkatesh B."/>
            <person name="Kirkness E.F."/>
            <person name="Loh Y.H."/>
            <person name="Halpern A.L."/>
            <person name="Lee A.P."/>
            <person name="Johnson J."/>
            <person name="Dandona N."/>
            <person name="Viswanathan L.D."/>
            <person name="Tay A."/>
            <person name="Venter J.C."/>
            <person name="Strausberg R.L."/>
            <person name="Brenner S."/>
        </authorList>
    </citation>
    <scope>NUCLEOTIDE SEQUENCE [LARGE SCALE GENOMIC DNA]</scope>
</reference>
<dbReference type="GeneTree" id="ENSGT00950000182897"/>
<keyword evidence="10" id="KW-1185">Reference proteome</keyword>
<keyword evidence="6" id="KW-0175">Coiled coil</keyword>
<dbReference type="Gene3D" id="3.30.1370.210">
    <property type="match status" value="1"/>
</dbReference>
<keyword evidence="1 5" id="KW-0479">Metal-binding</keyword>
<evidence type="ECO:0000259" key="8">
    <source>
        <dbReference type="PROSITE" id="PS50103"/>
    </source>
</evidence>
<evidence type="ECO:0000313" key="10">
    <source>
        <dbReference type="Proteomes" id="UP000314986"/>
    </source>
</evidence>
<dbReference type="AlphaFoldDB" id="A0A4W3IBH1"/>
<feature type="domain" description="C3H1-type" evidence="8">
    <location>
        <begin position="18"/>
        <end position="45"/>
    </location>
</feature>
<reference evidence="9" key="5">
    <citation type="submission" date="2025-09" db="UniProtKB">
        <authorList>
            <consortium name="Ensembl"/>
        </authorList>
    </citation>
    <scope>IDENTIFICATION</scope>
</reference>
<evidence type="ECO:0000256" key="1">
    <source>
        <dbReference type="ARBA" id="ARBA00022723"/>
    </source>
</evidence>
<evidence type="ECO:0000256" key="7">
    <source>
        <dbReference type="SAM" id="MobiDB-lite"/>
    </source>
</evidence>
<dbReference type="PANTHER" id="PTHR12675:SF6">
    <property type="entry name" value="ZINC FINGER CCCH DOMAIN-CONTAINING PROTEIN 10"/>
    <property type="match status" value="1"/>
</dbReference>
<evidence type="ECO:0000256" key="6">
    <source>
        <dbReference type="SAM" id="Coils"/>
    </source>
</evidence>
<feature type="zinc finger region" description="C3H1-type" evidence="5">
    <location>
        <begin position="18"/>
        <end position="45"/>
    </location>
</feature>
<reference evidence="10" key="3">
    <citation type="journal article" date="2014" name="Nature">
        <title>Elephant shark genome provides unique insights into gnathostome evolution.</title>
        <authorList>
            <consortium name="International Elephant Shark Genome Sequencing Consortium"/>
            <person name="Venkatesh B."/>
            <person name="Lee A.P."/>
            <person name="Ravi V."/>
            <person name="Maurya A.K."/>
            <person name="Lian M.M."/>
            <person name="Swann J.B."/>
            <person name="Ohta Y."/>
            <person name="Flajnik M.F."/>
            <person name="Sutoh Y."/>
            <person name="Kasahara M."/>
            <person name="Hoon S."/>
            <person name="Gangu V."/>
            <person name="Roy S.W."/>
            <person name="Irimia M."/>
            <person name="Korzh V."/>
            <person name="Kondrychyn I."/>
            <person name="Lim Z.W."/>
            <person name="Tay B.H."/>
            <person name="Tohari S."/>
            <person name="Kong K.W."/>
            <person name="Ho S."/>
            <person name="Lorente-Galdos B."/>
            <person name="Quilez J."/>
            <person name="Marques-Bonet T."/>
            <person name="Raney B.J."/>
            <person name="Ingham P.W."/>
            <person name="Tay A."/>
            <person name="Hillier L.W."/>
            <person name="Minx P."/>
            <person name="Boehm T."/>
            <person name="Wilson R.K."/>
            <person name="Brenner S."/>
            <person name="Warren W.C."/>
        </authorList>
    </citation>
    <scope>NUCLEOTIDE SEQUENCE [LARGE SCALE GENOMIC DNA]</scope>
</reference>
<name>A0A4W3IBH1_CALMI</name>
<evidence type="ECO:0000313" key="9">
    <source>
        <dbReference type="Ensembl" id="ENSCMIP00000027569.1"/>
    </source>
</evidence>
<evidence type="ECO:0000256" key="5">
    <source>
        <dbReference type="PROSITE-ProRule" id="PRU00723"/>
    </source>
</evidence>
<dbReference type="KEGG" id="cmk:103189151"/>
<feature type="coiled-coil region" evidence="6">
    <location>
        <begin position="157"/>
        <end position="191"/>
    </location>
</feature>
<organism evidence="9 10">
    <name type="scientific">Callorhinchus milii</name>
    <name type="common">Ghost shark</name>
    <dbReference type="NCBI Taxonomy" id="7868"/>
    <lineage>
        <taxon>Eukaryota</taxon>
        <taxon>Metazoa</taxon>
        <taxon>Chordata</taxon>
        <taxon>Craniata</taxon>
        <taxon>Vertebrata</taxon>
        <taxon>Chondrichthyes</taxon>
        <taxon>Holocephali</taxon>
        <taxon>Chimaeriformes</taxon>
        <taxon>Callorhinchidae</taxon>
        <taxon>Callorhinchus</taxon>
    </lineage>
</organism>
<evidence type="ECO:0000256" key="3">
    <source>
        <dbReference type="ARBA" id="ARBA00022771"/>
    </source>
</evidence>
<feature type="domain" description="C3H1-type" evidence="8">
    <location>
        <begin position="68"/>
        <end position="95"/>
    </location>
</feature>
<feature type="zinc finger region" description="C3H1-type" evidence="5">
    <location>
        <begin position="68"/>
        <end position="95"/>
    </location>
</feature>
<dbReference type="GeneID" id="103189151"/>
<evidence type="ECO:0000256" key="2">
    <source>
        <dbReference type="ARBA" id="ARBA00022737"/>
    </source>
</evidence>
<dbReference type="GO" id="GO:0008270">
    <property type="term" value="F:zinc ion binding"/>
    <property type="evidence" value="ECO:0007669"/>
    <property type="project" value="UniProtKB-KW"/>
</dbReference>
<dbReference type="GO" id="GO:0043484">
    <property type="term" value="P:regulation of RNA splicing"/>
    <property type="evidence" value="ECO:0007669"/>
    <property type="project" value="TreeGrafter"/>
</dbReference>
<dbReference type="OrthoDB" id="250836at2759"/>
<dbReference type="PROSITE" id="PS50103">
    <property type="entry name" value="ZF_C3H1"/>
    <property type="match status" value="2"/>
</dbReference>
<feature type="region of interest" description="Disordered" evidence="7">
    <location>
        <begin position="43"/>
        <end position="64"/>
    </location>
</feature>
<dbReference type="SMART" id="SM00356">
    <property type="entry name" value="ZnF_C3H1"/>
    <property type="match status" value="2"/>
</dbReference>
<proteinExistence type="predicted"/>
<dbReference type="Pfam" id="PF00642">
    <property type="entry name" value="zf-CCCH"/>
    <property type="match status" value="1"/>
</dbReference>
<sequence>MPEKDNAASSGGGDETGPGSGDICRDFLRNVCKRGKRCKFHHPEVNGASETSSSPSSSSSSDDRLVSKVGIPVCWDHSKGECQRGSKCKFRHEHESATCLSWDQVYSPSVRRYDPHSDLYESERYEEYAHILKRRRVESMRFEAYDYGMPRPYLADWRFLEEENLMLRNRIEELKKQASNLMATNEILLEQNAQFRNQTKVVTLTSGPADPPTVGTVTNYNHSIVQTHTALGAQGLQPRAISQQELVASASPAVPPANPDMSSLPAALAQTLAQGLAPTVSMAPVTVSVTPVAVTISQPIAGITMSHTTTPMVSYAIASQGMRITPIPH</sequence>
<reference evidence="9" key="4">
    <citation type="submission" date="2025-08" db="UniProtKB">
        <authorList>
            <consortium name="Ensembl"/>
        </authorList>
    </citation>
    <scope>IDENTIFICATION</scope>
</reference>
<dbReference type="Ensembl" id="ENSCMIT00000028008.1">
    <property type="protein sequence ID" value="ENSCMIP00000027569.1"/>
    <property type="gene ID" value="ENSCMIG00000012012.1"/>
</dbReference>
<dbReference type="InterPro" id="IPR000571">
    <property type="entry name" value="Znf_CCCH"/>
</dbReference>
<feature type="region of interest" description="Disordered" evidence="7">
    <location>
        <begin position="1"/>
        <end position="22"/>
    </location>
</feature>
<dbReference type="GO" id="GO:0003723">
    <property type="term" value="F:RNA binding"/>
    <property type="evidence" value="ECO:0007669"/>
    <property type="project" value="TreeGrafter"/>
</dbReference>